<dbReference type="Proteomes" id="UP000603369">
    <property type="component" value="Unassembled WGS sequence"/>
</dbReference>
<dbReference type="SUPFAM" id="SSF75217">
    <property type="entry name" value="alpha/beta knot"/>
    <property type="match status" value="1"/>
</dbReference>
<dbReference type="Gene3D" id="3.30.1330.30">
    <property type="match status" value="1"/>
</dbReference>
<dbReference type="PANTHER" id="PTHR46429">
    <property type="entry name" value="23S RRNA (GUANOSINE-2'-O-)-METHYLTRANSFERASE RLMB"/>
    <property type="match status" value="1"/>
</dbReference>
<dbReference type="Gene3D" id="3.40.1280.10">
    <property type="match status" value="1"/>
</dbReference>
<organism evidence="5 6">
    <name type="scientific">Corynebacterium tuberculostearicum</name>
    <dbReference type="NCBI Taxonomy" id="38304"/>
    <lineage>
        <taxon>Bacteria</taxon>
        <taxon>Bacillati</taxon>
        <taxon>Actinomycetota</taxon>
        <taxon>Actinomycetes</taxon>
        <taxon>Mycobacteriales</taxon>
        <taxon>Corynebacteriaceae</taxon>
        <taxon>Corynebacterium</taxon>
    </lineage>
</organism>
<comment type="caution">
    <text evidence="5">The sequence shown here is derived from an EMBL/GenBank/DDBJ whole genome shotgun (WGS) entry which is preliminary data.</text>
</comment>
<evidence type="ECO:0000256" key="2">
    <source>
        <dbReference type="ARBA" id="ARBA00022603"/>
    </source>
</evidence>
<evidence type="ECO:0000259" key="4">
    <source>
        <dbReference type="SMART" id="SM00967"/>
    </source>
</evidence>
<dbReference type="RefSeq" id="WP_200435245.1">
    <property type="nucleotide sequence ID" value="NZ_CP175764.1"/>
</dbReference>
<dbReference type="GO" id="GO:0005829">
    <property type="term" value="C:cytosol"/>
    <property type="evidence" value="ECO:0007669"/>
    <property type="project" value="TreeGrafter"/>
</dbReference>
<proteinExistence type="inferred from homology"/>
<dbReference type="EMBL" id="JAEHFL010000001">
    <property type="protein sequence ID" value="MBK3427150.1"/>
    <property type="molecule type" value="Genomic_DNA"/>
</dbReference>
<dbReference type="InterPro" id="IPR029064">
    <property type="entry name" value="Ribosomal_eL30-like_sf"/>
</dbReference>
<dbReference type="InterPro" id="IPR029028">
    <property type="entry name" value="Alpha/beta_knot_MTases"/>
</dbReference>
<dbReference type="InterPro" id="IPR001537">
    <property type="entry name" value="SpoU_MeTrfase"/>
</dbReference>
<dbReference type="PANTHER" id="PTHR46429:SF2">
    <property type="entry name" value="TRNA_RRNA METHYLTRANSFERASE"/>
    <property type="match status" value="1"/>
</dbReference>
<dbReference type="SUPFAM" id="SSF55315">
    <property type="entry name" value="L30e-like"/>
    <property type="match status" value="1"/>
</dbReference>
<comment type="similarity">
    <text evidence="1">Belongs to the class IV-like SAM-binding methyltransferase superfamily. RNA methyltransferase TrmH family.</text>
</comment>
<dbReference type="CDD" id="cd18095">
    <property type="entry name" value="SpoU-like_rRNA-MTase"/>
    <property type="match status" value="1"/>
</dbReference>
<dbReference type="InterPro" id="IPR053888">
    <property type="entry name" value="MRM3-like_sub_bind"/>
</dbReference>
<evidence type="ECO:0000256" key="1">
    <source>
        <dbReference type="ARBA" id="ARBA00007228"/>
    </source>
</evidence>
<dbReference type="AlphaFoldDB" id="A0A8I1HT92"/>
<protein>
    <submittedName>
        <fullName evidence="5">RNA methyltransferase</fullName>
    </submittedName>
</protein>
<evidence type="ECO:0000313" key="5">
    <source>
        <dbReference type="EMBL" id="MBK3427150.1"/>
    </source>
</evidence>
<dbReference type="InterPro" id="IPR029026">
    <property type="entry name" value="tRNA_m1G_MTases_N"/>
</dbReference>
<dbReference type="GO" id="GO:0006396">
    <property type="term" value="P:RNA processing"/>
    <property type="evidence" value="ECO:0007669"/>
    <property type="project" value="InterPro"/>
</dbReference>
<dbReference type="Pfam" id="PF00588">
    <property type="entry name" value="SpoU_methylase"/>
    <property type="match status" value="1"/>
</dbReference>
<keyword evidence="3 5" id="KW-0808">Transferase</keyword>
<dbReference type="SMART" id="SM00967">
    <property type="entry name" value="SpoU_sub_bind"/>
    <property type="match status" value="1"/>
</dbReference>
<feature type="domain" description="RNA 2-O ribose methyltransferase substrate binding" evidence="4">
    <location>
        <begin position="35"/>
        <end position="108"/>
    </location>
</feature>
<name>A0A8I1HT92_9CORY</name>
<dbReference type="InterPro" id="IPR004441">
    <property type="entry name" value="rRNA_MeTrfase_TrmH"/>
</dbReference>
<evidence type="ECO:0000313" key="6">
    <source>
        <dbReference type="Proteomes" id="UP000603369"/>
    </source>
</evidence>
<dbReference type="Pfam" id="PF22435">
    <property type="entry name" value="MRM3-like_sub_bind"/>
    <property type="match status" value="1"/>
</dbReference>
<keyword evidence="2 5" id="KW-0489">Methyltransferase</keyword>
<dbReference type="InterPro" id="IPR013123">
    <property type="entry name" value="SpoU_subst-bd"/>
</dbReference>
<accession>A0A8I1HT92</accession>
<evidence type="ECO:0000256" key="3">
    <source>
        <dbReference type="ARBA" id="ARBA00022679"/>
    </source>
</evidence>
<dbReference type="GO" id="GO:0032259">
    <property type="term" value="P:methylation"/>
    <property type="evidence" value="ECO:0007669"/>
    <property type="project" value="UniProtKB-KW"/>
</dbReference>
<dbReference type="GO" id="GO:0003723">
    <property type="term" value="F:RNA binding"/>
    <property type="evidence" value="ECO:0007669"/>
    <property type="project" value="InterPro"/>
</dbReference>
<sequence length="267" mass="28130">MNLDFDSAFTERTPRIVNAAKLHRAANRKKAKQFLIEGENAVDAAVSTGAAVDVFVTEKAAERFGDIITACGYMGVYVHPITDKAAKHLSDTATTTGLFALCKPVLWSAGKILNGKPSLVSVPVLTSEPGNAGTLIRTSDAMGADGVIFAGETVDPLSCKVARASAGSLFHVPVARDPNIKDVLGQLRKSGMQVVATAADGEVDLAEADLSQPTAWLFGNEAHGLGELLEEADMRVRIPLRGRAESLNLATAASICLYESAKAQEHS</sequence>
<gene>
    <name evidence="5" type="ORF">JDP02_01295</name>
</gene>
<reference evidence="5 6" key="1">
    <citation type="submission" date="2020-12" db="EMBL/GenBank/DDBJ databases">
        <title>Draft genome sequence of the commensal strain Corynebacterium tuberculostearicum MFP09/CIP 102622 isolated from human skin.</title>
        <authorList>
            <person name="Boukerb A.M."/>
            <person name="Janvier X."/>
            <person name="Feuilloley M.G.J."/>
            <person name="Groboillot A."/>
        </authorList>
    </citation>
    <scope>NUCLEOTIDE SEQUENCE [LARGE SCALE GENOMIC DNA]</scope>
    <source>
        <strain evidence="5 6">CIP 102622</strain>
    </source>
</reference>
<keyword evidence="6" id="KW-1185">Reference proteome</keyword>
<dbReference type="GO" id="GO:0008173">
    <property type="term" value="F:RNA methyltransferase activity"/>
    <property type="evidence" value="ECO:0007669"/>
    <property type="project" value="InterPro"/>
</dbReference>